<evidence type="ECO:0000256" key="2">
    <source>
        <dbReference type="ARBA" id="ARBA00022801"/>
    </source>
</evidence>
<dbReference type="InterPro" id="IPR001087">
    <property type="entry name" value="GDSL"/>
</dbReference>
<dbReference type="InterPro" id="IPR036514">
    <property type="entry name" value="SGNH_hydro_sf"/>
</dbReference>
<feature type="chain" id="PRO_5016395216" evidence="4">
    <location>
        <begin position="21"/>
        <end position="372"/>
    </location>
</feature>
<dbReference type="Proteomes" id="UP000250235">
    <property type="component" value="Unassembled WGS sequence"/>
</dbReference>
<comment type="similarity">
    <text evidence="1">Belongs to the 'GDSL' lipolytic enzyme family.</text>
</comment>
<dbReference type="Gene3D" id="3.40.50.1110">
    <property type="entry name" value="SGNH hydrolase"/>
    <property type="match status" value="1"/>
</dbReference>
<keyword evidence="6" id="KW-1185">Reference proteome</keyword>
<sequence length="372" mass="41124">MATNMWALALSLLLFSTIYWKKIHVSAMELRVSKRPSVAAMYLLGDSSVDCGENTPFYSVLHQNLSMYPCNGSDSSLVPQILASKMGLQSSTPFYGQNGTIYGLLGGVNFGSAQATILSPRSRSYQSLNQQLRQAFETIQLLQLHLGEERAKHFVKSSLFYLSFGKDDFIRYFVDTSSGFSIKYNGTEFSRILARQMTNAVRNLYASNVRKIVCSGVLPLGCAPHMLLKRDDSNSSSGEVKGCFDEVNLMILEYNRKLEENIAAINVELPDAHIVFCDVFRAMMEFIDNPRPYGIEDVDSACCGLGKYGGTSGCISTDMACQRSLAHVWWDLYNPTTAVNSLIADSAWSGHPLSAISRPITVQELVSSSEKP</sequence>
<evidence type="ECO:0000256" key="4">
    <source>
        <dbReference type="SAM" id="SignalP"/>
    </source>
</evidence>
<dbReference type="PANTHER" id="PTHR45648:SF7">
    <property type="entry name" value="OS12G0126100 PROTEIN"/>
    <property type="match status" value="1"/>
</dbReference>
<keyword evidence="2" id="KW-0378">Hydrolase</keyword>
<evidence type="ECO:0000313" key="6">
    <source>
        <dbReference type="Proteomes" id="UP000250235"/>
    </source>
</evidence>
<keyword evidence="3" id="KW-0443">Lipid metabolism</keyword>
<dbReference type="GO" id="GO:0016042">
    <property type="term" value="P:lipid catabolic process"/>
    <property type="evidence" value="ECO:0007669"/>
    <property type="project" value="UniProtKB-KW"/>
</dbReference>
<keyword evidence="3" id="KW-0442">Lipid degradation</keyword>
<evidence type="ECO:0000313" key="5">
    <source>
        <dbReference type="EMBL" id="KZV31877.1"/>
    </source>
</evidence>
<protein>
    <submittedName>
        <fullName evidence="5">GDSL esterase/lipase-like</fullName>
    </submittedName>
</protein>
<keyword evidence="4" id="KW-0732">Signal</keyword>
<dbReference type="Pfam" id="PF00657">
    <property type="entry name" value="Lipase_GDSL"/>
    <property type="match status" value="1"/>
</dbReference>
<evidence type="ECO:0000256" key="3">
    <source>
        <dbReference type="ARBA" id="ARBA00022963"/>
    </source>
</evidence>
<proteinExistence type="inferred from homology"/>
<organism evidence="5 6">
    <name type="scientific">Dorcoceras hygrometricum</name>
    <dbReference type="NCBI Taxonomy" id="472368"/>
    <lineage>
        <taxon>Eukaryota</taxon>
        <taxon>Viridiplantae</taxon>
        <taxon>Streptophyta</taxon>
        <taxon>Embryophyta</taxon>
        <taxon>Tracheophyta</taxon>
        <taxon>Spermatophyta</taxon>
        <taxon>Magnoliopsida</taxon>
        <taxon>eudicotyledons</taxon>
        <taxon>Gunneridae</taxon>
        <taxon>Pentapetalae</taxon>
        <taxon>asterids</taxon>
        <taxon>lamiids</taxon>
        <taxon>Lamiales</taxon>
        <taxon>Gesneriaceae</taxon>
        <taxon>Didymocarpoideae</taxon>
        <taxon>Trichosporeae</taxon>
        <taxon>Loxocarpinae</taxon>
        <taxon>Dorcoceras</taxon>
    </lineage>
</organism>
<name>A0A2Z7BCX3_9LAMI</name>
<dbReference type="PANTHER" id="PTHR45648">
    <property type="entry name" value="GDSL LIPASE/ACYLHYDROLASE FAMILY PROTEIN (AFU_ORTHOLOGUE AFUA_4G14700)"/>
    <property type="match status" value="1"/>
</dbReference>
<evidence type="ECO:0000256" key="1">
    <source>
        <dbReference type="ARBA" id="ARBA00008668"/>
    </source>
</evidence>
<dbReference type="EMBL" id="KV007090">
    <property type="protein sequence ID" value="KZV31877.1"/>
    <property type="molecule type" value="Genomic_DNA"/>
</dbReference>
<gene>
    <name evidence="5" type="ORF">F511_39455</name>
</gene>
<dbReference type="OrthoDB" id="1600564at2759"/>
<dbReference type="GO" id="GO:0016788">
    <property type="term" value="F:hydrolase activity, acting on ester bonds"/>
    <property type="evidence" value="ECO:0007669"/>
    <property type="project" value="InterPro"/>
</dbReference>
<dbReference type="InterPro" id="IPR051058">
    <property type="entry name" value="GDSL_Est/Lipase"/>
</dbReference>
<dbReference type="AlphaFoldDB" id="A0A2Z7BCX3"/>
<accession>A0A2Z7BCX3</accession>
<reference evidence="5 6" key="1">
    <citation type="journal article" date="2015" name="Proc. Natl. Acad. Sci. U.S.A.">
        <title>The resurrection genome of Boea hygrometrica: A blueprint for survival of dehydration.</title>
        <authorList>
            <person name="Xiao L."/>
            <person name="Yang G."/>
            <person name="Zhang L."/>
            <person name="Yang X."/>
            <person name="Zhao S."/>
            <person name="Ji Z."/>
            <person name="Zhou Q."/>
            <person name="Hu M."/>
            <person name="Wang Y."/>
            <person name="Chen M."/>
            <person name="Xu Y."/>
            <person name="Jin H."/>
            <person name="Xiao X."/>
            <person name="Hu G."/>
            <person name="Bao F."/>
            <person name="Hu Y."/>
            <person name="Wan P."/>
            <person name="Li L."/>
            <person name="Deng X."/>
            <person name="Kuang T."/>
            <person name="Xiang C."/>
            <person name="Zhu J.K."/>
            <person name="Oliver M.J."/>
            <person name="He Y."/>
        </authorList>
    </citation>
    <scope>NUCLEOTIDE SEQUENCE [LARGE SCALE GENOMIC DNA]</scope>
    <source>
        <strain evidence="6">cv. XS01</strain>
    </source>
</reference>
<feature type="signal peptide" evidence="4">
    <location>
        <begin position="1"/>
        <end position="20"/>
    </location>
</feature>